<sequence length="111" mass="13495">MMNDLWVEVKNDFLALDRDLQIRWLSEFSSYLTVQFRIIFHEEIDVNMKLSKLYSINEINHQIFPQIGRKIQNINSYHDDLFIDYLYKSTEDLDISMLNFLKSIKNIKDWD</sequence>
<comment type="caution">
    <text evidence="1">The sequence shown here is derived from an EMBL/GenBank/DDBJ whole genome shotgun (WGS) entry which is preliminary data.</text>
</comment>
<reference evidence="2" key="1">
    <citation type="journal article" date="2020" name="MBio">
        <title>Horizontal gene transfer to a defensive symbiont with a reduced genome amongst a multipartite beetle microbiome.</title>
        <authorList>
            <person name="Waterworth S.C."/>
            <person name="Florez L.V."/>
            <person name="Rees E.R."/>
            <person name="Hertweck C."/>
            <person name="Kaltenpoth M."/>
            <person name="Kwan J.C."/>
        </authorList>
    </citation>
    <scope>NUCLEOTIDE SEQUENCE [LARGE SCALE GENOMIC DNA]</scope>
</reference>
<dbReference type="EMBL" id="WNDP01000020">
    <property type="protein sequence ID" value="KAF1026634.1"/>
    <property type="molecule type" value="Genomic_DNA"/>
</dbReference>
<proteinExistence type="predicted"/>
<evidence type="ECO:0000313" key="2">
    <source>
        <dbReference type="Proteomes" id="UP000490535"/>
    </source>
</evidence>
<organism evidence="1 2">
    <name type="scientific">Acinetobacter bereziniae</name>
    <name type="common">Acinetobacter genomosp. 10</name>
    <dbReference type="NCBI Taxonomy" id="106648"/>
    <lineage>
        <taxon>Bacteria</taxon>
        <taxon>Pseudomonadati</taxon>
        <taxon>Pseudomonadota</taxon>
        <taxon>Gammaproteobacteria</taxon>
        <taxon>Moraxellales</taxon>
        <taxon>Moraxellaceae</taxon>
        <taxon>Acinetobacter</taxon>
    </lineage>
</organism>
<evidence type="ECO:0000313" key="1">
    <source>
        <dbReference type="EMBL" id="KAF1026634.1"/>
    </source>
</evidence>
<name>A0A833URC0_ACIBZ</name>
<dbReference type="Proteomes" id="UP000490535">
    <property type="component" value="Unassembled WGS sequence"/>
</dbReference>
<accession>A0A833URC0</accession>
<protein>
    <submittedName>
        <fullName evidence="1">Uncharacterized protein</fullName>
    </submittedName>
</protein>
<gene>
    <name evidence="1" type="ORF">GAK29_01154</name>
</gene>
<dbReference type="AlphaFoldDB" id="A0A833URC0"/>